<proteinExistence type="predicted"/>
<protein>
    <submittedName>
        <fullName evidence="3">Uncharacterized protein</fullName>
    </submittedName>
</protein>
<evidence type="ECO:0000256" key="2">
    <source>
        <dbReference type="SAM" id="Phobius"/>
    </source>
</evidence>
<organism evidence="3 4">
    <name type="scientific">Urochloa decumbens</name>
    <dbReference type="NCBI Taxonomy" id="240449"/>
    <lineage>
        <taxon>Eukaryota</taxon>
        <taxon>Viridiplantae</taxon>
        <taxon>Streptophyta</taxon>
        <taxon>Embryophyta</taxon>
        <taxon>Tracheophyta</taxon>
        <taxon>Spermatophyta</taxon>
        <taxon>Magnoliopsida</taxon>
        <taxon>Liliopsida</taxon>
        <taxon>Poales</taxon>
        <taxon>Poaceae</taxon>
        <taxon>PACMAD clade</taxon>
        <taxon>Panicoideae</taxon>
        <taxon>Panicodae</taxon>
        <taxon>Paniceae</taxon>
        <taxon>Melinidinae</taxon>
        <taxon>Urochloa</taxon>
    </lineage>
</organism>
<feature type="region of interest" description="Disordered" evidence="1">
    <location>
        <begin position="114"/>
        <end position="158"/>
    </location>
</feature>
<keyword evidence="4" id="KW-1185">Reference proteome</keyword>
<evidence type="ECO:0000313" key="3">
    <source>
        <dbReference type="EMBL" id="CAL4923415.1"/>
    </source>
</evidence>
<gene>
    <name evidence="3" type="ORF">URODEC1_LOCUS22294</name>
</gene>
<evidence type="ECO:0000313" key="4">
    <source>
        <dbReference type="Proteomes" id="UP001497457"/>
    </source>
</evidence>
<sequence length="158" mass="15565">MATDDSPSPGGRAGRRCGAPTRVDLLTFLVAAMLCSASYCLGVWHNSRGAADSRILGPSAAVAVPVGAAASSCGGDADEPLDFESHHAAESAGLSVSSSPSSSAAAAVTSARRALRGAAPESTGRNRVRVAWARGSARASSESGGGGVRLTDAGAVRA</sequence>
<dbReference type="AlphaFoldDB" id="A0ABC8XCZ7"/>
<keyword evidence="2" id="KW-0812">Transmembrane</keyword>
<keyword evidence="2" id="KW-1133">Transmembrane helix</keyword>
<feature type="compositionally biased region" description="Low complexity" evidence="1">
    <location>
        <begin position="129"/>
        <end position="142"/>
    </location>
</feature>
<evidence type="ECO:0000256" key="1">
    <source>
        <dbReference type="SAM" id="MobiDB-lite"/>
    </source>
</evidence>
<dbReference type="EMBL" id="OZ075124">
    <property type="protein sequence ID" value="CAL4923415.1"/>
    <property type="molecule type" value="Genomic_DNA"/>
</dbReference>
<feature type="transmembrane region" description="Helical" evidence="2">
    <location>
        <begin position="25"/>
        <end position="44"/>
    </location>
</feature>
<accession>A0ABC8XCZ7</accession>
<keyword evidence="2" id="KW-0472">Membrane</keyword>
<reference evidence="3" key="1">
    <citation type="submission" date="2024-10" db="EMBL/GenBank/DDBJ databases">
        <authorList>
            <person name="Ryan C."/>
        </authorList>
    </citation>
    <scope>NUCLEOTIDE SEQUENCE [LARGE SCALE GENOMIC DNA]</scope>
</reference>
<name>A0ABC8XCZ7_9POAL</name>
<dbReference type="Proteomes" id="UP001497457">
    <property type="component" value="Chromosome 14rd"/>
</dbReference>